<comment type="caution">
    <text evidence="1">The sequence shown here is derived from an EMBL/GenBank/DDBJ whole genome shotgun (WGS) entry which is preliminary data.</text>
</comment>
<proteinExistence type="predicted"/>
<dbReference type="EMBL" id="CAJOBP010087877">
    <property type="protein sequence ID" value="CAF4937105.1"/>
    <property type="molecule type" value="Genomic_DNA"/>
</dbReference>
<organism evidence="1 2">
    <name type="scientific">Rotaria socialis</name>
    <dbReference type="NCBI Taxonomy" id="392032"/>
    <lineage>
        <taxon>Eukaryota</taxon>
        <taxon>Metazoa</taxon>
        <taxon>Spiralia</taxon>
        <taxon>Gnathifera</taxon>
        <taxon>Rotifera</taxon>
        <taxon>Eurotatoria</taxon>
        <taxon>Bdelloidea</taxon>
        <taxon>Philodinida</taxon>
        <taxon>Philodinidae</taxon>
        <taxon>Rotaria</taxon>
    </lineage>
</organism>
<evidence type="ECO:0000313" key="1">
    <source>
        <dbReference type="EMBL" id="CAF4937105.1"/>
    </source>
</evidence>
<accession>A0A821XE30</accession>
<feature type="non-terminal residue" evidence="1">
    <location>
        <position position="34"/>
    </location>
</feature>
<protein>
    <submittedName>
        <fullName evidence="1">Uncharacterized protein</fullName>
    </submittedName>
</protein>
<evidence type="ECO:0000313" key="2">
    <source>
        <dbReference type="Proteomes" id="UP000663873"/>
    </source>
</evidence>
<gene>
    <name evidence="1" type="ORF">UJA718_LOCUS47147</name>
</gene>
<dbReference type="Proteomes" id="UP000663873">
    <property type="component" value="Unassembled WGS sequence"/>
</dbReference>
<keyword evidence="2" id="KW-1185">Reference proteome</keyword>
<dbReference type="AlphaFoldDB" id="A0A821XE30"/>
<reference evidence="1" key="1">
    <citation type="submission" date="2021-02" db="EMBL/GenBank/DDBJ databases">
        <authorList>
            <person name="Nowell W R."/>
        </authorList>
    </citation>
    <scope>NUCLEOTIDE SEQUENCE</scope>
</reference>
<name>A0A821XE30_9BILA</name>
<sequence length="34" mass="3946">MILDYSSTLTYCPTNKREAAKKHNDVITIPNRDH</sequence>